<feature type="non-terminal residue" evidence="2">
    <location>
        <position position="156"/>
    </location>
</feature>
<dbReference type="PANTHER" id="PTHR11161">
    <property type="entry name" value="O-ACYLTRANSFERASE"/>
    <property type="match status" value="1"/>
</dbReference>
<keyword evidence="1" id="KW-0812">Transmembrane</keyword>
<gene>
    <name evidence="2" type="ORF">X975_04448</name>
</gene>
<keyword evidence="1" id="KW-0472">Membrane</keyword>
<organism evidence="2 3">
    <name type="scientific">Stegodyphus mimosarum</name>
    <name type="common">African social velvet spider</name>
    <dbReference type="NCBI Taxonomy" id="407821"/>
    <lineage>
        <taxon>Eukaryota</taxon>
        <taxon>Metazoa</taxon>
        <taxon>Ecdysozoa</taxon>
        <taxon>Arthropoda</taxon>
        <taxon>Chelicerata</taxon>
        <taxon>Arachnida</taxon>
        <taxon>Araneae</taxon>
        <taxon>Araneomorphae</taxon>
        <taxon>Entelegynae</taxon>
        <taxon>Eresoidea</taxon>
        <taxon>Eresidae</taxon>
        <taxon>Stegodyphus</taxon>
    </lineage>
</organism>
<protein>
    <submittedName>
        <fullName evidence="2">Nose resistant to fluoxetine protein 6</fullName>
    </submittedName>
</protein>
<dbReference type="Proteomes" id="UP000054359">
    <property type="component" value="Unassembled WGS sequence"/>
</dbReference>
<dbReference type="OMA" id="WHAVAGW"/>
<name>A0A087UZW3_STEMI</name>
<sequence>MASLIILLLLFKNPKQGILVSFLGVLGCIAYSGIVTYVRNLPPTMLTVHPDPRHYKRYWAEYYFKPFPHMGPYFIGILVGYFLATNPKLKIPRAVQILGWSLASTFCISSLYGTYNWNQGNDYTVLGTVAYASFSKVAWTLGVAWVIVCCVSGYGG</sequence>
<feature type="transmembrane region" description="Helical" evidence="1">
    <location>
        <begin position="97"/>
        <end position="117"/>
    </location>
</feature>
<feature type="transmembrane region" description="Helical" evidence="1">
    <location>
        <begin position="18"/>
        <end position="38"/>
    </location>
</feature>
<evidence type="ECO:0000256" key="1">
    <source>
        <dbReference type="SAM" id="Phobius"/>
    </source>
</evidence>
<accession>A0A087UZW3</accession>
<feature type="transmembrane region" description="Helical" evidence="1">
    <location>
        <begin position="137"/>
        <end position="155"/>
    </location>
</feature>
<dbReference type="EMBL" id="KK122522">
    <property type="protein sequence ID" value="KFM82902.1"/>
    <property type="molecule type" value="Genomic_DNA"/>
</dbReference>
<dbReference type="AlphaFoldDB" id="A0A087UZW3"/>
<reference evidence="2 3" key="1">
    <citation type="submission" date="2013-11" db="EMBL/GenBank/DDBJ databases">
        <title>Genome sequencing of Stegodyphus mimosarum.</title>
        <authorList>
            <person name="Bechsgaard J."/>
        </authorList>
    </citation>
    <scope>NUCLEOTIDE SEQUENCE [LARGE SCALE GENOMIC DNA]</scope>
</reference>
<keyword evidence="3" id="KW-1185">Reference proteome</keyword>
<dbReference type="InterPro" id="IPR052728">
    <property type="entry name" value="O2_lipid_transport_reg"/>
</dbReference>
<feature type="transmembrane region" description="Helical" evidence="1">
    <location>
        <begin position="67"/>
        <end position="85"/>
    </location>
</feature>
<evidence type="ECO:0000313" key="3">
    <source>
        <dbReference type="Proteomes" id="UP000054359"/>
    </source>
</evidence>
<dbReference type="PANTHER" id="PTHR11161:SF0">
    <property type="entry name" value="O-ACYLTRANSFERASE LIKE PROTEIN"/>
    <property type="match status" value="1"/>
</dbReference>
<evidence type="ECO:0000313" key="2">
    <source>
        <dbReference type="EMBL" id="KFM82902.1"/>
    </source>
</evidence>
<dbReference type="OrthoDB" id="6428541at2759"/>
<keyword evidence="1" id="KW-1133">Transmembrane helix</keyword>
<proteinExistence type="predicted"/>